<evidence type="ECO:0000256" key="1">
    <source>
        <dbReference type="ARBA" id="ARBA00022603"/>
    </source>
</evidence>
<dbReference type="GO" id="GO:0032259">
    <property type="term" value="P:methylation"/>
    <property type="evidence" value="ECO:0007669"/>
    <property type="project" value="UniProtKB-KW"/>
</dbReference>
<dbReference type="InterPro" id="IPR001091">
    <property type="entry name" value="RM_Methyltransferase"/>
</dbReference>
<comment type="similarity">
    <text evidence="3">Belongs to the N(4)/N(6)-methyltransferase family.</text>
</comment>
<sequence>MTKRTNSVRNLRQTLRFKESALAFGNANDFYETWQAPTVIVSDGPYGLGKYPGEPVSVKALAEWYAPHVAAWAKAARPDTTLWFWNSELGWANVHPILEAHGWDYQECCVWDKGIAHVAGNCNSKTIRGTPVVTEVAVRYTRKVQLAKVDGSLVGIKEWVRAEWQRSGLPMNRANEACGVANAATRKYLTQCHLWYFPPADAMAKMAAYCAKHGLPTTRPYFSLDGKSPLDAQLWERMRAKWNHSHGVTNVWTSPAVHGAERFKASSGYLHANQKPLALMDFQICASSDIGDNVWEPFGGLCSASVAALRSNRSFFAAEVNPEYFDAASQRLHQIAQNLEVRHVDAA</sequence>
<dbReference type="AlphaFoldDB" id="A0A158HEZ4"/>
<keyword evidence="2" id="KW-0808">Transferase</keyword>
<evidence type="ECO:0000313" key="5">
    <source>
        <dbReference type="EMBL" id="SAL42541.1"/>
    </source>
</evidence>
<dbReference type="RefSeq" id="WP_087038903.1">
    <property type="nucleotide sequence ID" value="NZ_FCOM02000005.1"/>
</dbReference>
<gene>
    <name evidence="5" type="ORF">AWB74_01734</name>
</gene>
<evidence type="ECO:0000256" key="2">
    <source>
        <dbReference type="ARBA" id="ARBA00022679"/>
    </source>
</evidence>
<organism evidence="5 6">
    <name type="scientific">Caballeronia arvi</name>
    <dbReference type="NCBI Taxonomy" id="1777135"/>
    <lineage>
        <taxon>Bacteria</taxon>
        <taxon>Pseudomonadati</taxon>
        <taxon>Pseudomonadota</taxon>
        <taxon>Betaproteobacteria</taxon>
        <taxon>Burkholderiales</taxon>
        <taxon>Burkholderiaceae</taxon>
        <taxon>Caballeronia</taxon>
    </lineage>
</organism>
<reference evidence="5" key="1">
    <citation type="submission" date="2016-01" db="EMBL/GenBank/DDBJ databases">
        <authorList>
            <person name="Peeters C."/>
        </authorList>
    </citation>
    <scope>NUCLEOTIDE SEQUENCE [LARGE SCALE GENOMIC DNA]</scope>
    <source>
        <strain evidence="5">LMG 29317</strain>
    </source>
</reference>
<keyword evidence="6" id="KW-1185">Reference proteome</keyword>
<accession>A0A158HEZ4</accession>
<evidence type="ECO:0000313" key="6">
    <source>
        <dbReference type="Proteomes" id="UP000055019"/>
    </source>
</evidence>
<dbReference type="InterPro" id="IPR002941">
    <property type="entry name" value="DNA_methylase_N4/N6"/>
</dbReference>
<dbReference type="OrthoDB" id="9816043at2"/>
<evidence type="ECO:0000259" key="4">
    <source>
        <dbReference type="Pfam" id="PF01555"/>
    </source>
</evidence>
<dbReference type="Pfam" id="PF01555">
    <property type="entry name" value="N6_N4_Mtase"/>
    <property type="match status" value="1"/>
</dbReference>
<feature type="domain" description="DNA methylase N-4/N-6" evidence="4">
    <location>
        <begin position="39"/>
        <end position="328"/>
    </location>
</feature>
<dbReference type="GO" id="GO:0008170">
    <property type="term" value="F:N-methyltransferase activity"/>
    <property type="evidence" value="ECO:0007669"/>
    <property type="project" value="InterPro"/>
</dbReference>
<comment type="caution">
    <text evidence="5">The sequence shown here is derived from an EMBL/GenBank/DDBJ whole genome shotgun (WGS) entry which is preliminary data.</text>
</comment>
<dbReference type="Gene3D" id="3.40.50.150">
    <property type="entry name" value="Vaccinia Virus protein VP39"/>
    <property type="match status" value="1"/>
</dbReference>
<dbReference type="EC" id="2.1.1.-" evidence="3"/>
<proteinExistence type="inferred from homology"/>
<protein>
    <recommendedName>
        <fullName evidence="3">Methyltransferase</fullName>
        <ecNumber evidence="3">2.1.1.-</ecNumber>
    </recommendedName>
</protein>
<name>A0A158HEZ4_9BURK</name>
<keyword evidence="1 5" id="KW-0489">Methyltransferase</keyword>
<dbReference type="Proteomes" id="UP000055019">
    <property type="component" value="Unassembled WGS sequence"/>
</dbReference>
<dbReference type="InterPro" id="IPR029063">
    <property type="entry name" value="SAM-dependent_MTases_sf"/>
</dbReference>
<dbReference type="GO" id="GO:0003677">
    <property type="term" value="F:DNA binding"/>
    <property type="evidence" value="ECO:0007669"/>
    <property type="project" value="InterPro"/>
</dbReference>
<dbReference type="PRINTS" id="PR00508">
    <property type="entry name" value="S21N4MTFRASE"/>
</dbReference>
<dbReference type="SUPFAM" id="SSF53335">
    <property type="entry name" value="S-adenosyl-L-methionine-dependent methyltransferases"/>
    <property type="match status" value="1"/>
</dbReference>
<dbReference type="EMBL" id="FCOM02000005">
    <property type="protein sequence ID" value="SAL42541.1"/>
    <property type="molecule type" value="Genomic_DNA"/>
</dbReference>
<evidence type="ECO:0000256" key="3">
    <source>
        <dbReference type="RuleBase" id="RU362026"/>
    </source>
</evidence>